<accession>K9D0E9</accession>
<dbReference type="RefSeq" id="WP_006556207.1">
    <property type="nucleotide sequence ID" value="NZ_JH992937.1"/>
</dbReference>
<evidence type="ECO:0000259" key="3">
    <source>
        <dbReference type="Pfam" id="PF05662"/>
    </source>
</evidence>
<dbReference type="eggNOG" id="COG5295">
    <property type="taxonomic scope" value="Bacteria"/>
</dbReference>
<evidence type="ECO:0000256" key="2">
    <source>
        <dbReference type="SAM" id="SignalP"/>
    </source>
</evidence>
<evidence type="ECO:0000313" key="4">
    <source>
        <dbReference type="EMBL" id="EKU78039.1"/>
    </source>
</evidence>
<dbReference type="AlphaFoldDB" id="K9D0E9"/>
<feature type="signal peptide" evidence="2">
    <location>
        <begin position="1"/>
        <end position="35"/>
    </location>
</feature>
<dbReference type="InterPro" id="IPR011049">
    <property type="entry name" value="Serralysin-like_metalloprot_C"/>
</dbReference>
<name>K9D0E9_9FIRM</name>
<protein>
    <recommendedName>
        <fullName evidence="3">Trimeric autotransporter adhesin YadA-like stalk domain-containing protein</fullName>
    </recommendedName>
</protein>
<feature type="region of interest" description="Disordered" evidence="1">
    <location>
        <begin position="429"/>
        <end position="450"/>
    </location>
</feature>
<evidence type="ECO:0000256" key="1">
    <source>
        <dbReference type="SAM" id="MobiDB-lite"/>
    </source>
</evidence>
<dbReference type="Proteomes" id="UP000009891">
    <property type="component" value="Unassembled WGS sequence"/>
</dbReference>
<reference evidence="4 5" key="1">
    <citation type="submission" date="2012-09" db="EMBL/GenBank/DDBJ databases">
        <title>The Genome Sequence of Veillonella ratti ACS-216-V-COL6B.</title>
        <authorList>
            <consortium name="The Broad Institute Genome Sequencing Platform"/>
            <person name="Earl A."/>
            <person name="Ward D."/>
            <person name="Feldgarden M."/>
            <person name="Gevers D."/>
            <person name="Saerens B."/>
            <person name="Vaneechoutte M."/>
            <person name="Walker B."/>
            <person name="Young S.K."/>
            <person name="Zeng Q."/>
            <person name="Gargeya S."/>
            <person name="Fitzgerald M."/>
            <person name="Haas B."/>
            <person name="Abouelleil A."/>
            <person name="Alvarado L."/>
            <person name="Arachchi H.M."/>
            <person name="Berlin A."/>
            <person name="Chapman S.B."/>
            <person name="Goldberg J."/>
            <person name="Griggs A."/>
            <person name="Gujja S."/>
            <person name="Hansen M."/>
            <person name="Howarth C."/>
            <person name="Imamovic A."/>
            <person name="Larimer J."/>
            <person name="McCowen C."/>
            <person name="Montmayeur A."/>
            <person name="Murphy C."/>
            <person name="Neiman D."/>
            <person name="Pearson M."/>
            <person name="Priest M."/>
            <person name="Roberts A."/>
            <person name="Saif S."/>
            <person name="Shea T."/>
            <person name="Sisk P."/>
            <person name="Sykes S."/>
            <person name="Wortman J."/>
            <person name="Nusbaum C."/>
            <person name="Birren B."/>
        </authorList>
    </citation>
    <scope>NUCLEOTIDE SEQUENCE [LARGE SCALE GENOMIC DNA]</scope>
    <source>
        <strain evidence="4 5">ACS-216-V-Col6b</strain>
    </source>
</reference>
<evidence type="ECO:0000313" key="5">
    <source>
        <dbReference type="Proteomes" id="UP000009891"/>
    </source>
</evidence>
<dbReference type="GO" id="GO:0019867">
    <property type="term" value="C:outer membrane"/>
    <property type="evidence" value="ECO:0007669"/>
    <property type="project" value="InterPro"/>
</dbReference>
<dbReference type="STRING" id="883156.HMPREF9282_01320"/>
<feature type="chain" id="PRO_5003925542" description="Trimeric autotransporter adhesin YadA-like stalk domain-containing protein" evidence="2">
    <location>
        <begin position="36"/>
        <end position="474"/>
    </location>
</feature>
<dbReference type="Gene3D" id="2.150.10.10">
    <property type="entry name" value="Serralysin-like metalloprotease, C-terminal"/>
    <property type="match status" value="1"/>
</dbReference>
<dbReference type="EMBL" id="AHAF01000011">
    <property type="protein sequence ID" value="EKU78039.1"/>
    <property type="molecule type" value="Genomic_DNA"/>
</dbReference>
<keyword evidence="2" id="KW-0732">Signal</keyword>
<gene>
    <name evidence="4" type="ORF">HMPREF9282_01320</name>
</gene>
<comment type="caution">
    <text evidence="4">The sequence shown here is derived from an EMBL/GenBank/DDBJ whole genome shotgun (WGS) entry which is preliminary data.</text>
</comment>
<dbReference type="Pfam" id="PF05662">
    <property type="entry name" value="YadA_stalk"/>
    <property type="match status" value="1"/>
</dbReference>
<dbReference type="InterPro" id="IPR008635">
    <property type="entry name" value="Coiled_stalk_dom"/>
</dbReference>
<keyword evidence="5" id="KW-1185">Reference proteome</keyword>
<proteinExistence type="predicted"/>
<dbReference type="HOGENOM" id="CLU_576097_0_0_9"/>
<dbReference type="PATRIC" id="fig|883156.3.peg.1282"/>
<feature type="compositionally biased region" description="Low complexity" evidence="1">
    <location>
        <begin position="429"/>
        <end position="447"/>
    </location>
</feature>
<feature type="domain" description="Trimeric autotransporter adhesin YadA-like stalk" evidence="3">
    <location>
        <begin position="375"/>
        <end position="413"/>
    </location>
</feature>
<dbReference type="SUPFAM" id="SSF101967">
    <property type="entry name" value="Adhesin YadA, collagen-binding domain"/>
    <property type="match status" value="1"/>
</dbReference>
<organism evidence="4 5">
    <name type="scientific">Veillonella seminalis ACS-216-V-Col6b</name>
    <dbReference type="NCBI Taxonomy" id="883156"/>
    <lineage>
        <taxon>Bacteria</taxon>
        <taxon>Bacillati</taxon>
        <taxon>Bacillota</taxon>
        <taxon>Negativicutes</taxon>
        <taxon>Veillonellales</taxon>
        <taxon>Veillonellaceae</taxon>
        <taxon>Veillonella</taxon>
    </lineage>
</organism>
<sequence length="474" mass="49981">MLKQKLGVSKKSKKVSLRVTATLLALISSYSFVSAEKLDLTASNTAKPNNVQSLNGKTTTAIGFDNFANNGVTSIGYSNEGWTSSVVVGSGNFGVNSATVIGINSKAVGGIAIGKGAIASQFNTGVTLQKRHINEYATAVGNSSLAVDGTSFGYNARSNNSGVAIGESSNALNGGTALGNGTTIGGATYDLHRGGAVALGDRAVADRTFGKYGYIPFDKNFTADLSLRYGDARANDIALAKASGDAAVIKTVTDFYKNNNISADTYSEWKRLRQTYMAYYQGYNQQLAKMTTTTYADEVAREADYKHLQAWDKAQKDASSELDAFEAANNIDEKSVAAKNSILATYKSTEGAVSVGRSAVYDANGNIIRQAQTRQIINVAAGSADTDAVNVAQLKTVVSKVTEFNNAINQNITDLTNRVDNIDKSVSNLVNNNNSTGGQGSNQGTTNPGMIDQLITPEIQEIQVTQVIQAIPGI</sequence>